<dbReference type="EMBL" id="RQXV01000018">
    <property type="protein sequence ID" value="RRC96745.1"/>
    <property type="molecule type" value="Genomic_DNA"/>
</dbReference>
<dbReference type="AlphaFoldDB" id="A0A3P1SJ21"/>
<name>A0A3P1SJ21_9GAMM</name>
<proteinExistence type="inferred from homology"/>
<evidence type="ECO:0000313" key="6">
    <source>
        <dbReference type="EMBL" id="RRC96745.1"/>
    </source>
</evidence>
<dbReference type="GO" id="GO:0016846">
    <property type="term" value="F:carbon-sulfur lyase activity"/>
    <property type="evidence" value="ECO:0007669"/>
    <property type="project" value="InterPro"/>
</dbReference>
<sequence>MQIDAINDLQGQCLCGGVDVNVKQASIHLGACHCRMCRTWGGGPLLALDCGTVVEFTDTQHVKVFNSSEWAERGFCSSCGTHLFYRLKESGQYIMPAGLFDFQQVDLQQMVFDHQVFIDQKPAYYEFANQTKNMTGAELFAMYAPADENQF</sequence>
<dbReference type="RefSeq" id="WP_124928048.1">
    <property type="nucleotide sequence ID" value="NZ_RQXV01000018.1"/>
</dbReference>
<evidence type="ECO:0000259" key="5">
    <source>
        <dbReference type="PROSITE" id="PS51891"/>
    </source>
</evidence>
<organism evidence="6 7">
    <name type="scientific">Amphritea balenae</name>
    <dbReference type="NCBI Taxonomy" id="452629"/>
    <lineage>
        <taxon>Bacteria</taxon>
        <taxon>Pseudomonadati</taxon>
        <taxon>Pseudomonadota</taxon>
        <taxon>Gammaproteobacteria</taxon>
        <taxon>Oceanospirillales</taxon>
        <taxon>Oceanospirillaceae</taxon>
        <taxon>Amphritea</taxon>
    </lineage>
</organism>
<comment type="caution">
    <text evidence="6">The sequence shown here is derived from an EMBL/GenBank/DDBJ whole genome shotgun (WGS) entry which is preliminary data.</text>
</comment>
<reference evidence="6 7" key="1">
    <citation type="submission" date="2018-11" db="EMBL/GenBank/DDBJ databases">
        <title>The draft genome sequence of Amphritea balenae JAMM 1525T.</title>
        <authorList>
            <person name="Fang Z."/>
            <person name="Zhang Y."/>
            <person name="Han X."/>
        </authorList>
    </citation>
    <scope>NUCLEOTIDE SEQUENCE [LARGE SCALE GENOMIC DNA]</scope>
    <source>
        <strain evidence="6 7">JAMM 1525</strain>
    </source>
</reference>
<dbReference type="InterPro" id="IPR006913">
    <property type="entry name" value="CENP-V/GFA"/>
</dbReference>
<keyword evidence="2" id="KW-0479">Metal-binding</keyword>
<dbReference type="Gene3D" id="3.90.1590.10">
    <property type="entry name" value="glutathione-dependent formaldehyde- activating enzyme (gfa)"/>
    <property type="match status" value="1"/>
</dbReference>
<evidence type="ECO:0000256" key="4">
    <source>
        <dbReference type="ARBA" id="ARBA00023239"/>
    </source>
</evidence>
<evidence type="ECO:0000256" key="2">
    <source>
        <dbReference type="ARBA" id="ARBA00022723"/>
    </source>
</evidence>
<dbReference type="SUPFAM" id="SSF51316">
    <property type="entry name" value="Mss4-like"/>
    <property type="match status" value="1"/>
</dbReference>
<accession>A0A3P1SJ21</accession>
<dbReference type="Pfam" id="PF04828">
    <property type="entry name" value="GFA"/>
    <property type="match status" value="1"/>
</dbReference>
<dbReference type="InterPro" id="IPR011057">
    <property type="entry name" value="Mss4-like_sf"/>
</dbReference>
<keyword evidence="7" id="KW-1185">Reference proteome</keyword>
<feature type="domain" description="CENP-V/GFA" evidence="5">
    <location>
        <begin position="9"/>
        <end position="113"/>
    </location>
</feature>
<evidence type="ECO:0000256" key="1">
    <source>
        <dbReference type="ARBA" id="ARBA00005495"/>
    </source>
</evidence>
<dbReference type="PANTHER" id="PTHR33337:SF40">
    <property type="entry name" value="CENP-V_GFA DOMAIN-CONTAINING PROTEIN-RELATED"/>
    <property type="match status" value="1"/>
</dbReference>
<keyword evidence="3" id="KW-0862">Zinc</keyword>
<dbReference type="OrthoDB" id="4188830at2"/>
<keyword evidence="4" id="KW-0456">Lyase</keyword>
<gene>
    <name evidence="6" type="ORF">EHS89_20530</name>
</gene>
<protein>
    <submittedName>
        <fullName evidence="6">GFA family protein</fullName>
    </submittedName>
</protein>
<evidence type="ECO:0000256" key="3">
    <source>
        <dbReference type="ARBA" id="ARBA00022833"/>
    </source>
</evidence>
<dbReference type="GO" id="GO:0046872">
    <property type="term" value="F:metal ion binding"/>
    <property type="evidence" value="ECO:0007669"/>
    <property type="project" value="UniProtKB-KW"/>
</dbReference>
<comment type="similarity">
    <text evidence="1">Belongs to the Gfa family.</text>
</comment>
<evidence type="ECO:0000313" key="7">
    <source>
        <dbReference type="Proteomes" id="UP000267535"/>
    </source>
</evidence>
<dbReference type="PANTHER" id="PTHR33337">
    <property type="entry name" value="GFA DOMAIN-CONTAINING PROTEIN"/>
    <property type="match status" value="1"/>
</dbReference>
<dbReference type="Proteomes" id="UP000267535">
    <property type="component" value="Unassembled WGS sequence"/>
</dbReference>
<dbReference type="PROSITE" id="PS51891">
    <property type="entry name" value="CENP_V_GFA"/>
    <property type="match status" value="1"/>
</dbReference>